<organism evidence="6 7">
    <name type="scientific">Marinobacterium lacunae</name>
    <dbReference type="NCBI Taxonomy" id="1232683"/>
    <lineage>
        <taxon>Bacteria</taxon>
        <taxon>Pseudomonadati</taxon>
        <taxon>Pseudomonadota</taxon>
        <taxon>Gammaproteobacteria</taxon>
        <taxon>Oceanospirillales</taxon>
        <taxon>Oceanospirillaceae</taxon>
        <taxon>Marinobacterium</taxon>
    </lineage>
</organism>
<dbReference type="SUPFAM" id="SSF55781">
    <property type="entry name" value="GAF domain-like"/>
    <property type="match status" value="1"/>
</dbReference>
<dbReference type="CDD" id="cd01949">
    <property type="entry name" value="GGDEF"/>
    <property type="match status" value="1"/>
</dbReference>
<dbReference type="InterPro" id="IPR043128">
    <property type="entry name" value="Rev_trsase/Diguanyl_cyclase"/>
</dbReference>
<comment type="catalytic activity">
    <reaction evidence="3">
        <text>2 GTP = 3',3'-c-di-GMP + 2 diphosphate</text>
        <dbReference type="Rhea" id="RHEA:24898"/>
        <dbReference type="ChEBI" id="CHEBI:33019"/>
        <dbReference type="ChEBI" id="CHEBI:37565"/>
        <dbReference type="ChEBI" id="CHEBI:58805"/>
        <dbReference type="EC" id="2.7.7.65"/>
    </reaction>
</comment>
<dbReference type="InterPro" id="IPR003018">
    <property type="entry name" value="GAF"/>
</dbReference>
<feature type="domain" description="PAS" evidence="4">
    <location>
        <begin position="193"/>
        <end position="235"/>
    </location>
</feature>
<dbReference type="PROSITE" id="PS50112">
    <property type="entry name" value="PAS"/>
    <property type="match status" value="1"/>
</dbReference>
<dbReference type="InterPro" id="IPR000160">
    <property type="entry name" value="GGDEF_dom"/>
</dbReference>
<evidence type="ECO:0000313" key="7">
    <source>
        <dbReference type="Proteomes" id="UP000028252"/>
    </source>
</evidence>
<evidence type="ECO:0000256" key="1">
    <source>
        <dbReference type="ARBA" id="ARBA00001946"/>
    </source>
</evidence>
<dbReference type="Pfam" id="PF13185">
    <property type="entry name" value="GAF_2"/>
    <property type="match status" value="1"/>
</dbReference>
<dbReference type="EMBL" id="JMQN01000040">
    <property type="protein sequence ID" value="KEA63149.1"/>
    <property type="molecule type" value="Genomic_DNA"/>
</dbReference>
<comment type="cofactor">
    <cofactor evidence="1">
        <name>Mg(2+)</name>
        <dbReference type="ChEBI" id="CHEBI:18420"/>
    </cofactor>
</comment>
<dbReference type="Pfam" id="PF00990">
    <property type="entry name" value="GGDEF"/>
    <property type="match status" value="1"/>
</dbReference>
<dbReference type="PATRIC" id="fig|1232683.4.peg.2626"/>
<dbReference type="InterPro" id="IPR000014">
    <property type="entry name" value="PAS"/>
</dbReference>
<dbReference type="SUPFAM" id="SSF55073">
    <property type="entry name" value="Nucleotide cyclase"/>
    <property type="match status" value="1"/>
</dbReference>
<evidence type="ECO:0000259" key="5">
    <source>
        <dbReference type="PROSITE" id="PS50887"/>
    </source>
</evidence>
<dbReference type="InterPro" id="IPR018771">
    <property type="entry name" value="PocR_dom"/>
</dbReference>
<dbReference type="GO" id="GO:0052621">
    <property type="term" value="F:diguanylate cyclase activity"/>
    <property type="evidence" value="ECO:0007669"/>
    <property type="project" value="UniProtKB-EC"/>
</dbReference>
<dbReference type="STRING" id="1232683.ADIMK_2673"/>
<dbReference type="RefSeq" id="WP_051692948.1">
    <property type="nucleotide sequence ID" value="NZ_JMQN01000040.1"/>
</dbReference>
<dbReference type="NCBIfam" id="TIGR00254">
    <property type="entry name" value="GGDEF"/>
    <property type="match status" value="1"/>
</dbReference>
<dbReference type="InterPro" id="IPR029787">
    <property type="entry name" value="Nucleotide_cyclase"/>
</dbReference>
<comment type="caution">
    <text evidence="6">The sequence shown here is derived from an EMBL/GenBank/DDBJ whole genome shotgun (WGS) entry which is preliminary data.</text>
</comment>
<dbReference type="EC" id="2.7.7.65" evidence="2"/>
<evidence type="ECO:0000256" key="3">
    <source>
        <dbReference type="ARBA" id="ARBA00034247"/>
    </source>
</evidence>
<dbReference type="PROSITE" id="PS50887">
    <property type="entry name" value="GGDEF"/>
    <property type="match status" value="1"/>
</dbReference>
<dbReference type="InterPro" id="IPR029016">
    <property type="entry name" value="GAF-like_dom_sf"/>
</dbReference>
<dbReference type="PANTHER" id="PTHR45138:SF9">
    <property type="entry name" value="DIGUANYLATE CYCLASE DGCM-RELATED"/>
    <property type="match status" value="1"/>
</dbReference>
<gene>
    <name evidence="6" type="ORF">ADIMK_2673</name>
</gene>
<dbReference type="PANTHER" id="PTHR45138">
    <property type="entry name" value="REGULATORY COMPONENTS OF SENSORY TRANSDUCTION SYSTEM"/>
    <property type="match status" value="1"/>
</dbReference>
<name>A0A081FX94_9GAMM</name>
<proteinExistence type="predicted"/>
<evidence type="ECO:0000313" key="6">
    <source>
        <dbReference type="EMBL" id="KEA63149.1"/>
    </source>
</evidence>
<dbReference type="eggNOG" id="COG3706">
    <property type="taxonomic scope" value="Bacteria"/>
</dbReference>
<keyword evidence="7" id="KW-1185">Reference proteome</keyword>
<accession>A0A081FX94</accession>
<dbReference type="Pfam" id="PF10114">
    <property type="entry name" value="PocR"/>
    <property type="match status" value="1"/>
</dbReference>
<feature type="domain" description="GGDEF" evidence="5">
    <location>
        <begin position="518"/>
        <end position="652"/>
    </location>
</feature>
<dbReference type="SMART" id="SM00065">
    <property type="entry name" value="GAF"/>
    <property type="match status" value="1"/>
</dbReference>
<dbReference type="OrthoDB" id="9812358at2"/>
<dbReference type="InterPro" id="IPR050469">
    <property type="entry name" value="Diguanylate_Cyclase"/>
</dbReference>
<dbReference type="Proteomes" id="UP000028252">
    <property type="component" value="Unassembled WGS sequence"/>
</dbReference>
<dbReference type="Gene3D" id="3.30.450.40">
    <property type="match status" value="1"/>
</dbReference>
<evidence type="ECO:0000256" key="2">
    <source>
        <dbReference type="ARBA" id="ARBA00012528"/>
    </source>
</evidence>
<dbReference type="eggNOG" id="COG4936">
    <property type="taxonomic scope" value="Bacteria"/>
</dbReference>
<dbReference type="Gene3D" id="3.30.70.270">
    <property type="match status" value="1"/>
</dbReference>
<evidence type="ECO:0000259" key="4">
    <source>
        <dbReference type="PROSITE" id="PS50112"/>
    </source>
</evidence>
<protein>
    <recommendedName>
        <fullName evidence="2">diguanylate cyclase</fullName>
        <ecNumber evidence="2">2.7.7.65</ecNumber>
    </recommendedName>
</protein>
<dbReference type="SMART" id="SM00267">
    <property type="entry name" value="GGDEF"/>
    <property type="match status" value="1"/>
</dbReference>
<dbReference type="eggNOG" id="COG2203">
    <property type="taxonomic scope" value="Bacteria"/>
</dbReference>
<sequence length="663" mass="73831">MADKDVDQARYGFSDLVDLPAFERMLEHFYRATGIANGLVSEEGELLIQSGWESACTLFHRMSPESASNCRESNLELIARTRTGVFCGSHCSNGLFDYATPVVIEGQRVATLFLGQLLHESPDMAFFKEQAHRFGFDETAYLASIAHIPVVEKVRVDALMACLVDMAEMLAKSGLARLRQRDMERDLSRQRKRQIQLEDILDSSPVAIGWSNASGKIEYINRCFSSLFGYTLDDLPDLASWYRQAYPDAHYREAVIKPWFSEISRLRSSGLTPPTLEASVTCKDGSTRRVMIHVRWVGDKRLVNFSDITAHWQSEKRNLAHDAMLGMVANGAPLSEILAAIVRQVQSEDEDSLCSVLLLDDEGRHLRRCVAPDLPDWYTRAIDGVEIGPTVGSCGAAAYSGERVIVDDITTHEFWRDHAELARQAGLRACWSEPIISSRGQVLGTFGIYHREPGEPSAEDIERIGFAANLAGIAIENRRTYEELESRAYYDYLTGLANRRFFFMQAENELARVERYGGELSVIMLDLDHFKRINDSYGHKVGDTVLKKLAELCLKVLREVDMVGRIGGEEFAILLPQTDKARALEVAERLRQSITDARMPTVKGVTIQFTASFGVSTLAGRAVALDTLLNEADQALYIAKRGGRNRVEAAVTPAASGSAGKRA</sequence>
<dbReference type="SMART" id="SM00091">
    <property type="entry name" value="PAS"/>
    <property type="match status" value="1"/>
</dbReference>
<dbReference type="NCBIfam" id="TIGR00229">
    <property type="entry name" value="sensory_box"/>
    <property type="match status" value="1"/>
</dbReference>
<dbReference type="InterPro" id="IPR035965">
    <property type="entry name" value="PAS-like_dom_sf"/>
</dbReference>
<dbReference type="CDD" id="cd00130">
    <property type="entry name" value="PAS"/>
    <property type="match status" value="1"/>
</dbReference>
<dbReference type="SUPFAM" id="SSF55785">
    <property type="entry name" value="PYP-like sensor domain (PAS domain)"/>
    <property type="match status" value="1"/>
</dbReference>
<dbReference type="Gene3D" id="3.30.450.20">
    <property type="entry name" value="PAS domain"/>
    <property type="match status" value="1"/>
</dbReference>
<dbReference type="AlphaFoldDB" id="A0A081FX94"/>
<reference evidence="6 7" key="1">
    <citation type="submission" date="2014-04" db="EMBL/GenBank/DDBJ databases">
        <title>Marinobacterium kochiensis sp. nov., isolated from sediment sample collected from Kochi backwaters in Kerala, India.</title>
        <authorList>
            <person name="Singh A."/>
            <person name="Pinnaka A.K."/>
        </authorList>
    </citation>
    <scope>NUCLEOTIDE SEQUENCE [LARGE SCALE GENOMIC DNA]</scope>
    <source>
        <strain evidence="6 7">AK27</strain>
    </source>
</reference>
<dbReference type="FunFam" id="3.30.70.270:FF:000001">
    <property type="entry name" value="Diguanylate cyclase domain protein"/>
    <property type="match status" value="1"/>
</dbReference>